<organism evidence="9 10">
    <name type="scientific">Clostridium scatologenes</name>
    <dbReference type="NCBI Taxonomy" id="1548"/>
    <lineage>
        <taxon>Bacteria</taxon>
        <taxon>Bacillati</taxon>
        <taxon>Bacillota</taxon>
        <taxon>Clostridia</taxon>
        <taxon>Eubacteriales</taxon>
        <taxon>Clostridiaceae</taxon>
        <taxon>Clostridium</taxon>
    </lineage>
</organism>
<dbReference type="PROSITE" id="PS51379">
    <property type="entry name" value="4FE4S_FER_2"/>
    <property type="match status" value="3"/>
</dbReference>
<keyword evidence="1" id="KW-0813">Transport</keyword>
<dbReference type="PANTHER" id="PTHR43177">
    <property type="entry name" value="PROTEIN NRFC"/>
    <property type="match status" value="1"/>
</dbReference>
<feature type="domain" description="4Fe-4S ferredoxin-type" evidence="8">
    <location>
        <begin position="85"/>
        <end position="114"/>
    </location>
</feature>
<gene>
    <name evidence="9" type="ORF">CSCA_1515</name>
</gene>
<dbReference type="Gene3D" id="3.30.70.20">
    <property type="match status" value="2"/>
</dbReference>
<keyword evidence="6" id="KW-0408">Iron</keyword>
<dbReference type="RefSeq" id="WP_029160061.1">
    <property type="nucleotide sequence ID" value="NZ_CP009933.1"/>
</dbReference>
<dbReference type="InterPro" id="IPR050954">
    <property type="entry name" value="ET_IronSulfur_Cluster-Binding"/>
</dbReference>
<evidence type="ECO:0000313" key="10">
    <source>
        <dbReference type="Proteomes" id="UP000033115"/>
    </source>
</evidence>
<dbReference type="HOGENOM" id="CLU_043374_3_1_9"/>
<dbReference type="PROSITE" id="PS00198">
    <property type="entry name" value="4FE4S_FER_1"/>
    <property type="match status" value="1"/>
</dbReference>
<protein>
    <submittedName>
        <fullName evidence="9">4Fe-4S ferredoxin iron-sulfur binding domain protein</fullName>
    </submittedName>
</protein>
<dbReference type="AlphaFoldDB" id="A0A0E3M7C1"/>
<keyword evidence="5" id="KW-0249">Electron transport</keyword>
<dbReference type="CDD" id="cd10563">
    <property type="entry name" value="CooF_like"/>
    <property type="match status" value="1"/>
</dbReference>
<dbReference type="InterPro" id="IPR017900">
    <property type="entry name" value="4Fe4S_Fe_S_CS"/>
</dbReference>
<evidence type="ECO:0000256" key="2">
    <source>
        <dbReference type="ARBA" id="ARBA00022485"/>
    </source>
</evidence>
<feature type="domain" description="4Fe-4S ferredoxin-type" evidence="8">
    <location>
        <begin position="2"/>
        <end position="31"/>
    </location>
</feature>
<proteinExistence type="predicted"/>
<dbReference type="KEGG" id="csq:CSCA_1515"/>
<keyword evidence="4" id="KW-0677">Repeat</keyword>
<accession>A0A0E3M7C1</accession>
<reference evidence="9 10" key="1">
    <citation type="journal article" date="2015" name="J. Biotechnol.">
        <title>Complete genome sequence of a malodorant-producing acetogen, Clostridium scatologenes ATCC 25775(T).</title>
        <authorList>
            <person name="Zhu Z."/>
            <person name="Guo T."/>
            <person name="Zheng H."/>
            <person name="Song T."/>
            <person name="Ouyang P."/>
            <person name="Xie J."/>
        </authorList>
    </citation>
    <scope>NUCLEOTIDE SEQUENCE [LARGE SCALE GENOMIC DNA]</scope>
    <source>
        <strain evidence="9 10">ATCC 25775</strain>
    </source>
</reference>
<sequence length="154" mass="17259">MKRIMINKDLCTGCLNCTLACMSEHNENGKSFLDLDLEDTSLESRNHISLDEKGNKFPIFCRHCDEPECVITCMSGAMTKDPESGLVSYDENKCASCFMCVMSCPYGVLKPDFKTKSKIIKCDLCTNREIPRCVENCPTGAIYLQKEDGDLCNI</sequence>
<keyword evidence="2" id="KW-0004">4Fe-4S</keyword>
<keyword evidence="3" id="KW-0479">Metal-binding</keyword>
<name>A0A0E3M7C1_CLOSL</name>
<evidence type="ECO:0000256" key="4">
    <source>
        <dbReference type="ARBA" id="ARBA00022737"/>
    </source>
</evidence>
<evidence type="ECO:0000259" key="8">
    <source>
        <dbReference type="PROSITE" id="PS51379"/>
    </source>
</evidence>
<evidence type="ECO:0000256" key="5">
    <source>
        <dbReference type="ARBA" id="ARBA00022982"/>
    </source>
</evidence>
<evidence type="ECO:0000256" key="6">
    <source>
        <dbReference type="ARBA" id="ARBA00023004"/>
    </source>
</evidence>
<dbReference type="EMBL" id="CP009933">
    <property type="protein sequence ID" value="AKA68640.1"/>
    <property type="molecule type" value="Genomic_DNA"/>
</dbReference>
<dbReference type="PANTHER" id="PTHR43177:SF5">
    <property type="entry name" value="ANAEROBIC DIMETHYL SULFOXIDE REDUCTASE CHAIN B-RELATED"/>
    <property type="match status" value="1"/>
</dbReference>
<feature type="domain" description="4Fe-4S ferredoxin-type" evidence="8">
    <location>
        <begin position="115"/>
        <end position="147"/>
    </location>
</feature>
<dbReference type="SUPFAM" id="SSF54862">
    <property type="entry name" value="4Fe-4S ferredoxins"/>
    <property type="match status" value="1"/>
</dbReference>
<keyword evidence="10" id="KW-1185">Reference proteome</keyword>
<dbReference type="GO" id="GO:0046872">
    <property type="term" value="F:metal ion binding"/>
    <property type="evidence" value="ECO:0007669"/>
    <property type="project" value="UniProtKB-KW"/>
</dbReference>
<dbReference type="InterPro" id="IPR017896">
    <property type="entry name" value="4Fe4S_Fe-S-bd"/>
</dbReference>
<evidence type="ECO:0000313" key="9">
    <source>
        <dbReference type="EMBL" id="AKA68640.1"/>
    </source>
</evidence>
<dbReference type="Proteomes" id="UP000033115">
    <property type="component" value="Chromosome"/>
</dbReference>
<evidence type="ECO:0000256" key="7">
    <source>
        <dbReference type="ARBA" id="ARBA00023014"/>
    </source>
</evidence>
<dbReference type="GO" id="GO:0051539">
    <property type="term" value="F:4 iron, 4 sulfur cluster binding"/>
    <property type="evidence" value="ECO:0007669"/>
    <property type="project" value="UniProtKB-KW"/>
</dbReference>
<evidence type="ECO:0000256" key="1">
    <source>
        <dbReference type="ARBA" id="ARBA00022448"/>
    </source>
</evidence>
<evidence type="ECO:0000256" key="3">
    <source>
        <dbReference type="ARBA" id="ARBA00022723"/>
    </source>
</evidence>
<keyword evidence="7" id="KW-0411">Iron-sulfur</keyword>
<dbReference type="STRING" id="1548.CSCA_1515"/>
<dbReference type="Pfam" id="PF13247">
    <property type="entry name" value="Fer4_11"/>
    <property type="match status" value="1"/>
</dbReference>